<evidence type="ECO:0000256" key="1">
    <source>
        <dbReference type="ARBA" id="ARBA00004370"/>
    </source>
</evidence>
<dbReference type="KEGG" id="llp:GH975_06500"/>
<dbReference type="OrthoDB" id="9765776at2"/>
<evidence type="ECO:0000259" key="10">
    <source>
        <dbReference type="PROSITE" id="PS50112"/>
    </source>
</evidence>
<dbReference type="AlphaFoldDB" id="A0A5Q2QAC9"/>
<dbReference type="SUPFAM" id="SSF58104">
    <property type="entry name" value="Methyl-accepting chemotaxis protein (MCP) signaling domain"/>
    <property type="match status" value="1"/>
</dbReference>
<sequence length="736" mass="78220">MDNIVVRSPALGEFAGQARGLGAGIVARGVLTATEAEKLQGLQIRIEDAFAGAMNALQTAGNNNADVAKKIQGQLTTLSARGNEAEALIARIMNRDFTGMTSASYFDAMTAVIAANGAAVTESAILLDGLLADRIDDFNNALYTTLAVVAVMVVFAAAFTLKTMAYQNALLARVNNHFEEIRAGNLDQSIIARTTDAFGKLFQGLAEMQDSLRERRAQDRLALETSSRIKQGLDSVNTSTMIADADGNIIYLNRSAQALMTSSNDNLRAILPNFDHNTVLGSNFDIFHANPAHQRNLLGNLTGTHTSEISVGTQIFQLIANPVFDDDKQRLGTIVEWDERTLERAVEKEIESIVGQASNGNLSARIAEHDKDGFMLTLAQGVNKMAESAEAIVGETNTVMSAMAAGDLTQRITSNFEGQFGELATNVNQTIAQMTSTIEQILQSSEQIRAGAEEIAQGNSDLSHRTEEQASSLEETASSMEEMTGLVRQTAENARNVNELASGVRDDAAAGGDVVKKAVDAMGAISESSKQISDIITVIDEIAFQTNLLALNAAVEAARAGEQGRGFAVVAGEVRSLAQRSAEAAKEIKDLIRDSSNKVSDGTQLVNQSGETLQSLVTSIATVADRVAEITRAADEQSSGIEQVNTAISQMDEMTQQNAALVEQASAAGENMAEQARQMVAAANVFKVDGSGGTGARTPAQVTPAPPRVQPKPAPVSSPSRHDAHSVSDDDEWDEF</sequence>
<evidence type="ECO:0000259" key="11">
    <source>
        <dbReference type="PROSITE" id="PS50885"/>
    </source>
</evidence>
<dbReference type="PANTHER" id="PTHR43531:SF14">
    <property type="entry name" value="METHYL-ACCEPTING CHEMOTAXIS PROTEIN I-RELATED"/>
    <property type="match status" value="1"/>
</dbReference>
<feature type="region of interest" description="Disordered" evidence="7">
    <location>
        <begin position="691"/>
        <end position="736"/>
    </location>
</feature>
<dbReference type="InterPro" id="IPR051310">
    <property type="entry name" value="MCP_chemotaxis"/>
</dbReference>
<dbReference type="PANTHER" id="PTHR43531">
    <property type="entry name" value="PROTEIN ICFG"/>
    <property type="match status" value="1"/>
</dbReference>
<feature type="domain" description="HAMP" evidence="11">
    <location>
        <begin position="171"/>
        <end position="217"/>
    </location>
</feature>
<dbReference type="PROSITE" id="PS50885">
    <property type="entry name" value="HAMP"/>
    <property type="match status" value="2"/>
</dbReference>
<dbReference type="CDD" id="cd11386">
    <property type="entry name" value="MCP_signal"/>
    <property type="match status" value="1"/>
</dbReference>
<name>A0A5Q2QAC9_9GAMM</name>
<evidence type="ECO:0000313" key="12">
    <source>
        <dbReference type="EMBL" id="QGG81288.1"/>
    </source>
</evidence>
<dbReference type="Gene3D" id="3.30.450.20">
    <property type="entry name" value="PAS domain"/>
    <property type="match status" value="1"/>
</dbReference>
<evidence type="ECO:0000313" key="13">
    <source>
        <dbReference type="Proteomes" id="UP000388235"/>
    </source>
</evidence>
<dbReference type="InterPro" id="IPR003660">
    <property type="entry name" value="HAMP_dom"/>
</dbReference>
<dbReference type="SMART" id="SM00283">
    <property type="entry name" value="MA"/>
    <property type="match status" value="1"/>
</dbReference>
<dbReference type="GO" id="GO:0006935">
    <property type="term" value="P:chemotaxis"/>
    <property type="evidence" value="ECO:0007669"/>
    <property type="project" value="InterPro"/>
</dbReference>
<dbReference type="GO" id="GO:0007165">
    <property type="term" value="P:signal transduction"/>
    <property type="evidence" value="ECO:0007669"/>
    <property type="project" value="UniProtKB-KW"/>
</dbReference>
<organism evidence="12 13">
    <name type="scientific">Litorivicinus lipolyticus</name>
    <dbReference type="NCBI Taxonomy" id="418701"/>
    <lineage>
        <taxon>Bacteria</taxon>
        <taxon>Pseudomonadati</taxon>
        <taxon>Pseudomonadota</taxon>
        <taxon>Gammaproteobacteria</taxon>
        <taxon>Oceanospirillales</taxon>
        <taxon>Litorivicinaceae</taxon>
        <taxon>Litorivicinus</taxon>
    </lineage>
</organism>
<dbReference type="InterPro" id="IPR004090">
    <property type="entry name" value="Chemotax_Me-accpt_rcpt"/>
</dbReference>
<dbReference type="PROSITE" id="PS50111">
    <property type="entry name" value="CHEMOTAXIS_TRANSDUC_2"/>
    <property type="match status" value="1"/>
</dbReference>
<dbReference type="GO" id="GO:0005886">
    <property type="term" value="C:plasma membrane"/>
    <property type="evidence" value="ECO:0007669"/>
    <property type="project" value="TreeGrafter"/>
</dbReference>
<dbReference type="Pfam" id="PF18947">
    <property type="entry name" value="HAMP_2"/>
    <property type="match status" value="1"/>
</dbReference>
<feature type="domain" description="Methyl-accepting transducer" evidence="9">
    <location>
        <begin position="444"/>
        <end position="673"/>
    </location>
</feature>
<evidence type="ECO:0000256" key="4">
    <source>
        <dbReference type="ARBA" id="ARBA00029447"/>
    </source>
</evidence>
<evidence type="ECO:0000256" key="6">
    <source>
        <dbReference type="SAM" id="Coils"/>
    </source>
</evidence>
<feature type="transmembrane region" description="Helical" evidence="8">
    <location>
        <begin position="141"/>
        <end position="161"/>
    </location>
</feature>
<dbReference type="PROSITE" id="PS50112">
    <property type="entry name" value="PAS"/>
    <property type="match status" value="1"/>
</dbReference>
<proteinExistence type="inferred from homology"/>
<keyword evidence="3 5" id="KW-0807">Transducer</keyword>
<keyword evidence="8" id="KW-0472">Membrane</keyword>
<keyword evidence="13" id="KW-1185">Reference proteome</keyword>
<evidence type="ECO:0000256" key="3">
    <source>
        <dbReference type="ARBA" id="ARBA00023224"/>
    </source>
</evidence>
<reference evidence="12 13" key="1">
    <citation type="submission" date="2019-11" db="EMBL/GenBank/DDBJ databases">
        <authorList>
            <person name="Khan S.A."/>
            <person name="Jeon C.O."/>
            <person name="Chun B.H."/>
        </authorList>
    </citation>
    <scope>NUCLEOTIDE SEQUENCE [LARGE SCALE GENOMIC DNA]</scope>
    <source>
        <strain evidence="12 13">IMCC 1097</strain>
    </source>
</reference>
<comment type="similarity">
    <text evidence="4">Belongs to the methyl-accepting chemotaxis (MCP) protein family.</text>
</comment>
<evidence type="ECO:0000256" key="8">
    <source>
        <dbReference type="SAM" id="Phobius"/>
    </source>
</evidence>
<keyword evidence="8" id="KW-0812">Transmembrane</keyword>
<feature type="domain" description="HAMP" evidence="11">
    <location>
        <begin position="393"/>
        <end position="439"/>
    </location>
</feature>
<dbReference type="SMART" id="SM00304">
    <property type="entry name" value="HAMP"/>
    <property type="match status" value="2"/>
</dbReference>
<evidence type="ECO:0000256" key="5">
    <source>
        <dbReference type="PROSITE-ProRule" id="PRU00284"/>
    </source>
</evidence>
<dbReference type="PRINTS" id="PR00260">
    <property type="entry name" value="CHEMTRNSDUCR"/>
</dbReference>
<dbReference type="EMBL" id="CP045871">
    <property type="protein sequence ID" value="QGG81288.1"/>
    <property type="molecule type" value="Genomic_DNA"/>
</dbReference>
<feature type="region of interest" description="Disordered" evidence="7">
    <location>
        <begin position="456"/>
        <end position="478"/>
    </location>
</feature>
<evidence type="ECO:0000256" key="2">
    <source>
        <dbReference type="ARBA" id="ARBA00022481"/>
    </source>
</evidence>
<keyword evidence="8" id="KW-1133">Transmembrane helix</keyword>
<dbReference type="Proteomes" id="UP000388235">
    <property type="component" value="Chromosome"/>
</dbReference>
<protein>
    <submittedName>
        <fullName evidence="12">Chemotaxis protein</fullName>
    </submittedName>
</protein>
<dbReference type="FunFam" id="1.10.287.950:FF:000001">
    <property type="entry name" value="Methyl-accepting chemotaxis sensory transducer"/>
    <property type="match status" value="1"/>
</dbReference>
<feature type="coiled-coil region" evidence="6">
    <location>
        <begin position="644"/>
        <end position="671"/>
    </location>
</feature>
<dbReference type="InterPro" id="IPR000014">
    <property type="entry name" value="PAS"/>
</dbReference>
<dbReference type="Pfam" id="PF00015">
    <property type="entry name" value="MCPsignal"/>
    <property type="match status" value="1"/>
</dbReference>
<evidence type="ECO:0000259" key="9">
    <source>
        <dbReference type="PROSITE" id="PS50111"/>
    </source>
</evidence>
<dbReference type="GO" id="GO:0004888">
    <property type="term" value="F:transmembrane signaling receptor activity"/>
    <property type="evidence" value="ECO:0007669"/>
    <property type="project" value="InterPro"/>
</dbReference>
<feature type="compositionally biased region" description="Pro residues" evidence="7">
    <location>
        <begin position="704"/>
        <end position="716"/>
    </location>
</feature>
<comment type="subcellular location">
    <subcellularLocation>
        <location evidence="1">Membrane</location>
    </subcellularLocation>
</comment>
<dbReference type="Gene3D" id="1.10.287.950">
    <property type="entry name" value="Methyl-accepting chemotaxis protein"/>
    <property type="match status" value="1"/>
</dbReference>
<dbReference type="Gene3D" id="6.10.340.10">
    <property type="match status" value="1"/>
</dbReference>
<gene>
    <name evidence="12" type="ORF">GH975_06500</name>
</gene>
<keyword evidence="2" id="KW-0488">Methylation</keyword>
<evidence type="ECO:0000256" key="7">
    <source>
        <dbReference type="SAM" id="MobiDB-lite"/>
    </source>
</evidence>
<dbReference type="InterPro" id="IPR004089">
    <property type="entry name" value="MCPsignal_dom"/>
</dbReference>
<feature type="compositionally biased region" description="Polar residues" evidence="7">
    <location>
        <begin position="469"/>
        <end position="478"/>
    </location>
</feature>
<dbReference type="Pfam" id="PF00672">
    <property type="entry name" value="HAMP"/>
    <property type="match status" value="1"/>
</dbReference>
<feature type="domain" description="PAS" evidence="10">
    <location>
        <begin position="225"/>
        <end position="260"/>
    </location>
</feature>
<keyword evidence="6" id="KW-0175">Coiled coil</keyword>
<accession>A0A5Q2QAC9</accession>